<accession>A0A3E2BMW8</accession>
<dbReference type="PANTHER" id="PTHR30474">
    <property type="entry name" value="CELL CYCLE PROTEIN"/>
    <property type="match status" value="1"/>
</dbReference>
<comment type="caution">
    <text evidence="12">The sequence shown here is derived from an EMBL/GenBank/DDBJ whole genome shotgun (WGS) entry which is preliminary data.</text>
</comment>
<feature type="transmembrane region" description="Helical" evidence="11">
    <location>
        <begin position="268"/>
        <end position="288"/>
    </location>
</feature>
<evidence type="ECO:0000256" key="10">
    <source>
        <dbReference type="ARBA" id="ARBA00023316"/>
    </source>
</evidence>
<feature type="transmembrane region" description="Helical" evidence="11">
    <location>
        <begin position="156"/>
        <end position="172"/>
    </location>
</feature>
<gene>
    <name evidence="12" type="ORF">OP8BY_1983</name>
</gene>
<evidence type="ECO:0000313" key="12">
    <source>
        <dbReference type="EMBL" id="RFT15977.1"/>
    </source>
</evidence>
<dbReference type="AlphaFoldDB" id="A0A3E2BMW8"/>
<keyword evidence="5 11" id="KW-0812">Transmembrane</keyword>
<evidence type="ECO:0000256" key="2">
    <source>
        <dbReference type="ARBA" id="ARBA00022475"/>
    </source>
</evidence>
<evidence type="ECO:0000256" key="4">
    <source>
        <dbReference type="ARBA" id="ARBA00022679"/>
    </source>
</evidence>
<feature type="transmembrane region" description="Helical" evidence="11">
    <location>
        <begin position="334"/>
        <end position="355"/>
    </location>
</feature>
<evidence type="ECO:0000256" key="11">
    <source>
        <dbReference type="SAM" id="Phobius"/>
    </source>
</evidence>
<dbReference type="GO" id="GO:0016757">
    <property type="term" value="F:glycosyltransferase activity"/>
    <property type="evidence" value="ECO:0007669"/>
    <property type="project" value="UniProtKB-KW"/>
</dbReference>
<organism evidence="12 13">
    <name type="scientific">Candidatus Saccharicenans subterraneus</name>
    <dbReference type="NCBI Taxonomy" id="2508984"/>
    <lineage>
        <taxon>Bacteria</taxon>
        <taxon>Candidatus Aminicenantota</taxon>
        <taxon>Candidatus Aminicenantia</taxon>
        <taxon>Candidatus Aminicenantales</taxon>
        <taxon>Candidatus Saccharicenantaceae</taxon>
        <taxon>Candidatus Saccharicenans</taxon>
    </lineage>
</organism>
<dbReference type="PROSITE" id="PS00428">
    <property type="entry name" value="FTSW_RODA_SPOVE"/>
    <property type="match status" value="1"/>
</dbReference>
<comment type="subcellular location">
    <subcellularLocation>
        <location evidence="1">Membrane</location>
        <topology evidence="1">Multi-pass membrane protein</topology>
    </subcellularLocation>
</comment>
<keyword evidence="4" id="KW-0808">Transferase</keyword>
<evidence type="ECO:0000256" key="6">
    <source>
        <dbReference type="ARBA" id="ARBA00022960"/>
    </source>
</evidence>
<keyword evidence="3" id="KW-0328">Glycosyltransferase</keyword>
<dbReference type="GO" id="GO:0032153">
    <property type="term" value="C:cell division site"/>
    <property type="evidence" value="ECO:0007669"/>
    <property type="project" value="TreeGrafter"/>
</dbReference>
<name>A0A3E2BMW8_9BACT</name>
<feature type="transmembrane region" description="Helical" evidence="11">
    <location>
        <begin position="179"/>
        <end position="198"/>
    </location>
</feature>
<dbReference type="GO" id="GO:0051301">
    <property type="term" value="P:cell division"/>
    <property type="evidence" value="ECO:0007669"/>
    <property type="project" value="InterPro"/>
</dbReference>
<dbReference type="InterPro" id="IPR001182">
    <property type="entry name" value="FtsW/RodA"/>
</dbReference>
<dbReference type="InterPro" id="IPR018365">
    <property type="entry name" value="Cell_cycle_FtsW-rel_CS"/>
</dbReference>
<feature type="transmembrane region" description="Helical" evidence="11">
    <location>
        <begin position="131"/>
        <end position="150"/>
    </location>
</feature>
<evidence type="ECO:0000256" key="1">
    <source>
        <dbReference type="ARBA" id="ARBA00004141"/>
    </source>
</evidence>
<dbReference type="InterPro" id="IPR011923">
    <property type="entry name" value="RodA/MrdB"/>
</dbReference>
<dbReference type="GO" id="GO:0015648">
    <property type="term" value="F:lipid-linked peptidoglycan transporter activity"/>
    <property type="evidence" value="ECO:0007669"/>
    <property type="project" value="TreeGrafter"/>
</dbReference>
<evidence type="ECO:0000313" key="13">
    <source>
        <dbReference type="Proteomes" id="UP000257323"/>
    </source>
</evidence>
<dbReference type="GO" id="GO:0071555">
    <property type="term" value="P:cell wall organization"/>
    <property type="evidence" value="ECO:0007669"/>
    <property type="project" value="UniProtKB-KW"/>
</dbReference>
<evidence type="ECO:0000256" key="8">
    <source>
        <dbReference type="ARBA" id="ARBA00022989"/>
    </source>
</evidence>
<sequence>MLDRRIFREIDSVTILLMVVVSTVGIVFVYSAIYFQASQFVWRQIIWLLVSLLALLVAIMIDYKFLISISVPLYILMNVILLGLLLFGKLVANTRSWIVLGPFQAQPSEVTKIAVILVLARLFSEYREDRLSFKGFVVSSLVVGLPATLTALQPDLGTALTYLPILVGVYILTGMRRKYLVIILAVVLATGFVGWNYALKDYQKKRIETLLTPNQDPRGAGYQLRQSKIAIGSGGLIGKGYHKGTQSQLRFLPARHTDFIMAVIAEELGFLGLLGVFGIYFLLIYRFFSTVWVSADRAGVYLAFLVTMMIACQFLINVMMLVGLFPITGIPIPFLSYGGSSLLANFLAASLVINVRMRRFRYV</sequence>
<dbReference type="Pfam" id="PF01098">
    <property type="entry name" value="FTSW_RODA_SPOVE"/>
    <property type="match status" value="1"/>
</dbReference>
<proteinExistence type="predicted"/>
<feature type="transmembrane region" description="Helical" evidence="11">
    <location>
        <begin position="12"/>
        <end position="35"/>
    </location>
</feature>
<keyword evidence="6" id="KW-0133">Cell shape</keyword>
<evidence type="ECO:0000256" key="3">
    <source>
        <dbReference type="ARBA" id="ARBA00022676"/>
    </source>
</evidence>
<dbReference type="GO" id="GO:0009252">
    <property type="term" value="P:peptidoglycan biosynthetic process"/>
    <property type="evidence" value="ECO:0007669"/>
    <property type="project" value="UniProtKB-KW"/>
</dbReference>
<keyword evidence="10" id="KW-0961">Cell wall biogenesis/degradation</keyword>
<keyword evidence="9 11" id="KW-0472">Membrane</keyword>
<feature type="transmembrane region" description="Helical" evidence="11">
    <location>
        <begin position="73"/>
        <end position="92"/>
    </location>
</feature>
<feature type="transmembrane region" description="Helical" evidence="11">
    <location>
        <begin position="104"/>
        <end position="124"/>
    </location>
</feature>
<dbReference type="Proteomes" id="UP000257323">
    <property type="component" value="Unassembled WGS sequence"/>
</dbReference>
<keyword evidence="8 11" id="KW-1133">Transmembrane helix</keyword>
<dbReference type="NCBIfam" id="TIGR02210">
    <property type="entry name" value="rodA_shape"/>
    <property type="match status" value="1"/>
</dbReference>
<evidence type="ECO:0000256" key="7">
    <source>
        <dbReference type="ARBA" id="ARBA00022984"/>
    </source>
</evidence>
<reference evidence="12 13" key="1">
    <citation type="submission" date="2018-08" db="EMBL/GenBank/DDBJ databases">
        <title>Genome analysis of the thermophilic bacterium of the candidate phylum Aminicenantes from deep subsurface aquifer revealed its physiology and ecological role.</title>
        <authorList>
            <person name="Kadnikov V.V."/>
            <person name="Mardanov A.V."/>
            <person name="Beletsky A.V."/>
            <person name="Karnachuk O.V."/>
            <person name="Ravin N.V."/>
        </authorList>
    </citation>
    <scope>NUCLEOTIDE SEQUENCE [LARGE SCALE GENOMIC DNA]</scope>
    <source>
        <strain evidence="12">BY38</strain>
    </source>
</reference>
<evidence type="ECO:0000256" key="9">
    <source>
        <dbReference type="ARBA" id="ARBA00023136"/>
    </source>
</evidence>
<dbReference type="PANTHER" id="PTHR30474:SF1">
    <property type="entry name" value="PEPTIDOGLYCAN GLYCOSYLTRANSFERASE MRDB"/>
    <property type="match status" value="1"/>
</dbReference>
<dbReference type="GO" id="GO:0005886">
    <property type="term" value="C:plasma membrane"/>
    <property type="evidence" value="ECO:0007669"/>
    <property type="project" value="TreeGrafter"/>
</dbReference>
<dbReference type="EMBL" id="QUAH01000005">
    <property type="protein sequence ID" value="RFT15977.1"/>
    <property type="molecule type" value="Genomic_DNA"/>
</dbReference>
<dbReference type="GO" id="GO:0008360">
    <property type="term" value="P:regulation of cell shape"/>
    <property type="evidence" value="ECO:0007669"/>
    <property type="project" value="UniProtKB-KW"/>
</dbReference>
<feature type="transmembrane region" description="Helical" evidence="11">
    <location>
        <begin position="41"/>
        <end position="61"/>
    </location>
</feature>
<feature type="transmembrane region" description="Helical" evidence="11">
    <location>
        <begin position="300"/>
        <end position="328"/>
    </location>
</feature>
<evidence type="ECO:0000256" key="5">
    <source>
        <dbReference type="ARBA" id="ARBA00022692"/>
    </source>
</evidence>
<protein>
    <submittedName>
        <fullName evidence="12">Rod shape-determining protein RodA</fullName>
    </submittedName>
</protein>
<keyword evidence="2" id="KW-1003">Cell membrane</keyword>
<keyword evidence="7" id="KW-0573">Peptidoglycan synthesis</keyword>